<reference evidence="2" key="1">
    <citation type="submission" date="2022-11" db="EMBL/GenBank/DDBJ databases">
        <title>Minimal conservation of predation-associated metabolite biosynthetic gene clusters underscores biosynthetic potential of Myxococcota including descriptions for ten novel species: Archangium lansinium sp. nov., Myxococcus landrumus sp. nov., Nannocystis bai.</title>
        <authorList>
            <person name="Ahearne A."/>
            <person name="Stevens C."/>
            <person name="Dowd S."/>
        </authorList>
    </citation>
    <scope>NUCLEOTIDE SEQUENCE</scope>
    <source>
        <strain evidence="2">Fl3</strain>
    </source>
</reference>
<proteinExistence type="predicted"/>
<evidence type="ECO:0000256" key="1">
    <source>
        <dbReference type="SAM" id="SignalP"/>
    </source>
</evidence>
<keyword evidence="1" id="KW-0732">Signal</keyword>
<protein>
    <recommendedName>
        <fullName evidence="4">Lipoprotein</fullName>
    </recommendedName>
</protein>
<organism evidence="2 3">
    <name type="scientific">Nannocystis punicea</name>
    <dbReference type="NCBI Taxonomy" id="2995304"/>
    <lineage>
        <taxon>Bacteria</taxon>
        <taxon>Pseudomonadati</taxon>
        <taxon>Myxococcota</taxon>
        <taxon>Polyangia</taxon>
        <taxon>Nannocystales</taxon>
        <taxon>Nannocystaceae</taxon>
        <taxon>Nannocystis</taxon>
    </lineage>
</organism>
<dbReference type="RefSeq" id="WP_269036499.1">
    <property type="nucleotide sequence ID" value="NZ_CP114040.1"/>
</dbReference>
<keyword evidence="3" id="KW-1185">Reference proteome</keyword>
<dbReference type="PROSITE" id="PS51257">
    <property type="entry name" value="PROKAR_LIPOPROTEIN"/>
    <property type="match status" value="1"/>
</dbReference>
<evidence type="ECO:0000313" key="2">
    <source>
        <dbReference type="EMBL" id="WAS94162.1"/>
    </source>
</evidence>
<gene>
    <name evidence="2" type="ORF">O0S08_49195</name>
</gene>
<name>A0ABY7H4P4_9BACT</name>
<evidence type="ECO:0008006" key="4">
    <source>
        <dbReference type="Google" id="ProtNLM"/>
    </source>
</evidence>
<accession>A0ABY7H4P4</accession>
<dbReference type="EMBL" id="CP114040">
    <property type="protein sequence ID" value="WAS94162.1"/>
    <property type="molecule type" value="Genomic_DNA"/>
</dbReference>
<feature type="chain" id="PRO_5046172796" description="Lipoprotein" evidence="1">
    <location>
        <begin position="20"/>
        <end position="212"/>
    </location>
</feature>
<dbReference type="Proteomes" id="UP001164459">
    <property type="component" value="Chromosome"/>
</dbReference>
<feature type="signal peptide" evidence="1">
    <location>
        <begin position="1"/>
        <end position="19"/>
    </location>
</feature>
<sequence length="212" mass="23222">MSRLSLIAALGFCTTSALFLSACKEEEEEEFGFTCVELIQAENQEADPFVGTAKIKVTLKYEPCLIDYYTKTNVDQAMNGKEGEAVFAEWAERLCSESVSDPLVACEVESFAQTLQPSDNNPIYQMSITYRITDPAKVNGRTLLWGPGPVEAYAGCTSNQRPFVKLTLPSDVIGINKDGSTLWNAQSWNNARGIMQRNTAGCIKASIAKQAP</sequence>
<evidence type="ECO:0000313" key="3">
    <source>
        <dbReference type="Proteomes" id="UP001164459"/>
    </source>
</evidence>